<reference evidence="2" key="1">
    <citation type="journal article" date="2023" name="G3 (Bethesda)">
        <title>Genome assembly and association tests identify interacting loci associated with vigor, precocity, and sex in interspecific pistachio rootstocks.</title>
        <authorList>
            <person name="Palmer W."/>
            <person name="Jacygrad E."/>
            <person name="Sagayaradj S."/>
            <person name="Cavanaugh K."/>
            <person name="Han R."/>
            <person name="Bertier L."/>
            <person name="Beede B."/>
            <person name="Kafkas S."/>
            <person name="Golino D."/>
            <person name="Preece J."/>
            <person name="Michelmore R."/>
        </authorList>
    </citation>
    <scope>NUCLEOTIDE SEQUENCE [LARGE SCALE GENOMIC DNA]</scope>
</reference>
<gene>
    <name evidence="1" type="ORF">Patl1_11537</name>
</gene>
<sequence length="273" mass="31266">MLSFQPPAAGEFEDDFDYYFNLFSVSKNGFGFDYDYVSDTLSDHNYNQFPSLLNDDNQVFNTSDHQYFSLEDFECYHNYPKRQKSYYGDGVDVDHHSVTFSPEFFSGCVSNVINPPAPPPFPEFLPEKSGSTDHESSTKKPTGVSLSAQSIVARQRRRKIMEKNQELGKLIPGGHRMNTAEMFQAASKYVKFLQAQVKVLQLLEPIMQEREELLPSQELQTLLESPIIQEKLYSEEKCLVPREILQTLKDDPEIQSKSAIFESIDELLETNNG</sequence>
<accession>A0ACC1A7H5</accession>
<organism evidence="1 2">
    <name type="scientific">Pistacia atlantica</name>
    <dbReference type="NCBI Taxonomy" id="434234"/>
    <lineage>
        <taxon>Eukaryota</taxon>
        <taxon>Viridiplantae</taxon>
        <taxon>Streptophyta</taxon>
        <taxon>Embryophyta</taxon>
        <taxon>Tracheophyta</taxon>
        <taxon>Spermatophyta</taxon>
        <taxon>Magnoliopsida</taxon>
        <taxon>eudicotyledons</taxon>
        <taxon>Gunneridae</taxon>
        <taxon>Pentapetalae</taxon>
        <taxon>rosids</taxon>
        <taxon>malvids</taxon>
        <taxon>Sapindales</taxon>
        <taxon>Anacardiaceae</taxon>
        <taxon>Pistacia</taxon>
    </lineage>
</organism>
<evidence type="ECO:0000313" key="1">
    <source>
        <dbReference type="EMBL" id="KAJ0083193.1"/>
    </source>
</evidence>
<dbReference type="Proteomes" id="UP001164250">
    <property type="component" value="Chromosome 12"/>
</dbReference>
<keyword evidence="2" id="KW-1185">Reference proteome</keyword>
<proteinExistence type="predicted"/>
<dbReference type="EMBL" id="CM047908">
    <property type="protein sequence ID" value="KAJ0083193.1"/>
    <property type="molecule type" value="Genomic_DNA"/>
</dbReference>
<comment type="caution">
    <text evidence="1">The sequence shown here is derived from an EMBL/GenBank/DDBJ whole genome shotgun (WGS) entry which is preliminary data.</text>
</comment>
<protein>
    <submittedName>
        <fullName evidence="1">Uncharacterized protein</fullName>
    </submittedName>
</protein>
<evidence type="ECO:0000313" key="2">
    <source>
        <dbReference type="Proteomes" id="UP001164250"/>
    </source>
</evidence>
<name>A0ACC1A7H5_9ROSI</name>